<evidence type="ECO:0000256" key="4">
    <source>
        <dbReference type="ARBA" id="ARBA00022989"/>
    </source>
</evidence>
<dbReference type="GO" id="GO:0032977">
    <property type="term" value="F:membrane insertase activity"/>
    <property type="evidence" value="ECO:0007669"/>
    <property type="project" value="InterPro"/>
</dbReference>
<feature type="transmembrane region" description="Helical" evidence="8">
    <location>
        <begin position="280"/>
        <end position="297"/>
    </location>
</feature>
<dbReference type="GO" id="GO:0051205">
    <property type="term" value="P:protein insertion into membrane"/>
    <property type="evidence" value="ECO:0007669"/>
    <property type="project" value="TreeGrafter"/>
</dbReference>
<feature type="compositionally biased region" description="Pro residues" evidence="7">
    <location>
        <begin position="404"/>
        <end position="413"/>
    </location>
</feature>
<feature type="domain" description="Membrane insertase YidC/Oxa/ALB C-terminal" evidence="9">
    <location>
        <begin position="142"/>
        <end position="358"/>
    </location>
</feature>
<dbReference type="GO" id="GO:0009535">
    <property type="term" value="C:chloroplast thylakoid membrane"/>
    <property type="evidence" value="ECO:0007669"/>
    <property type="project" value="TreeGrafter"/>
</dbReference>
<dbReference type="NCBIfam" id="TIGR03592">
    <property type="entry name" value="yidC_oxa1_cterm"/>
    <property type="match status" value="1"/>
</dbReference>
<feature type="region of interest" description="Disordered" evidence="7">
    <location>
        <begin position="389"/>
        <end position="424"/>
    </location>
</feature>
<dbReference type="Pfam" id="PF02096">
    <property type="entry name" value="60KD_IMP"/>
    <property type="match status" value="1"/>
</dbReference>
<feature type="transmembrane region" description="Helical" evidence="8">
    <location>
        <begin position="142"/>
        <end position="161"/>
    </location>
</feature>
<comment type="subcellular location">
    <subcellularLocation>
        <location evidence="1 6">Membrane</location>
        <topology evidence="1 6">Multi-pass membrane protein</topology>
    </subcellularLocation>
</comment>
<reference evidence="10" key="1">
    <citation type="submission" date="2021-01" db="EMBL/GenBank/DDBJ databases">
        <authorList>
            <person name="Corre E."/>
            <person name="Pelletier E."/>
            <person name="Niang G."/>
            <person name="Scheremetjew M."/>
            <person name="Finn R."/>
            <person name="Kale V."/>
            <person name="Holt S."/>
            <person name="Cochrane G."/>
            <person name="Meng A."/>
            <person name="Brown T."/>
            <person name="Cohen L."/>
        </authorList>
    </citation>
    <scope>NUCLEOTIDE SEQUENCE</scope>
    <source>
        <strain evidence="10">CCMP494</strain>
    </source>
</reference>
<keyword evidence="3 6" id="KW-0812">Transmembrane</keyword>
<feature type="transmembrane region" description="Helical" evidence="8">
    <location>
        <begin position="208"/>
        <end position="228"/>
    </location>
</feature>
<evidence type="ECO:0000256" key="2">
    <source>
        <dbReference type="ARBA" id="ARBA00010583"/>
    </source>
</evidence>
<evidence type="ECO:0000256" key="1">
    <source>
        <dbReference type="ARBA" id="ARBA00004141"/>
    </source>
</evidence>
<dbReference type="GO" id="GO:0072598">
    <property type="term" value="P:protein localization to chloroplast"/>
    <property type="evidence" value="ECO:0007669"/>
    <property type="project" value="TreeGrafter"/>
</dbReference>
<organism evidence="10">
    <name type="scientific">Micromonas pusilla</name>
    <name type="common">Picoplanktonic green alga</name>
    <name type="synonym">Chromulina pusilla</name>
    <dbReference type="NCBI Taxonomy" id="38833"/>
    <lineage>
        <taxon>Eukaryota</taxon>
        <taxon>Viridiplantae</taxon>
        <taxon>Chlorophyta</taxon>
        <taxon>Mamiellophyceae</taxon>
        <taxon>Mamiellales</taxon>
        <taxon>Mamiellaceae</taxon>
        <taxon>Micromonas</taxon>
    </lineage>
</organism>
<evidence type="ECO:0000256" key="3">
    <source>
        <dbReference type="ARBA" id="ARBA00022692"/>
    </source>
</evidence>
<comment type="similarity">
    <text evidence="2">Belongs to the OXA1/ALB3/YidC (TC 2.A.9.2) family.</text>
</comment>
<dbReference type="InterPro" id="IPR028055">
    <property type="entry name" value="YidC/Oxa/ALB_C"/>
</dbReference>
<dbReference type="GO" id="GO:0010027">
    <property type="term" value="P:thylakoid membrane organization"/>
    <property type="evidence" value="ECO:0007669"/>
    <property type="project" value="TreeGrafter"/>
</dbReference>
<evidence type="ECO:0000256" key="6">
    <source>
        <dbReference type="RuleBase" id="RU003945"/>
    </source>
</evidence>
<dbReference type="AlphaFoldDB" id="A0A7S0KUG2"/>
<dbReference type="PANTHER" id="PTHR12428">
    <property type="entry name" value="OXA1"/>
    <property type="match status" value="1"/>
</dbReference>
<feature type="region of interest" description="Disordered" evidence="7">
    <location>
        <begin position="449"/>
        <end position="483"/>
    </location>
</feature>
<dbReference type="InterPro" id="IPR047196">
    <property type="entry name" value="YidC_ALB_C"/>
</dbReference>
<dbReference type="CDD" id="cd20070">
    <property type="entry name" value="5TM_YidC_Alb3"/>
    <property type="match status" value="1"/>
</dbReference>
<gene>
    <name evidence="10" type="ORF">MSP1404_LOCUS10682</name>
</gene>
<evidence type="ECO:0000259" key="9">
    <source>
        <dbReference type="Pfam" id="PF02096"/>
    </source>
</evidence>
<feature type="compositionally biased region" description="Basic residues" evidence="7">
    <location>
        <begin position="463"/>
        <end position="483"/>
    </location>
</feature>
<evidence type="ECO:0000256" key="8">
    <source>
        <dbReference type="SAM" id="Phobius"/>
    </source>
</evidence>
<dbReference type="EMBL" id="HBEV01013714">
    <property type="protein sequence ID" value="CAD8593278.1"/>
    <property type="molecule type" value="Transcribed_RNA"/>
</dbReference>
<proteinExistence type="inferred from homology"/>
<keyword evidence="4 8" id="KW-1133">Transmembrane helix</keyword>
<dbReference type="PANTHER" id="PTHR12428:SF14">
    <property type="entry name" value="ALBINO3-LIKE PROTEIN 1, CHLOROPLASTIC"/>
    <property type="match status" value="1"/>
</dbReference>
<evidence type="ECO:0000256" key="7">
    <source>
        <dbReference type="SAM" id="MobiDB-lite"/>
    </source>
</evidence>
<dbReference type="InterPro" id="IPR001708">
    <property type="entry name" value="YidC/ALB3/OXA1/COX18"/>
</dbReference>
<comment type="similarity">
    <text evidence="6">Belongs to the OXA1/ALB3/YidC family.</text>
</comment>
<keyword evidence="5 8" id="KW-0472">Membrane</keyword>
<sequence>MAACVANLGGIARSNALTPVGARGASSSRTAGGLLPLRRAGSSGRAARRVRSSVAVRASMAGAEFPSFDQVQGAVANVHASFIGNDAVASLFQVADAADAAAPEELKGLQKGGWLGPITDLLESILKGIDSGFEGLGVPYSYGYAILALTVLVKVVTFPLTKKQVEGSIQMQAIQPRVKELQAMYANDPERLQMETARLYKEANFNPLAGCLPTFATLPVFIGLYRALSNAAVEGVLTDGFYWIPSLGGPTSIEARNDGNGFAWLFPFVDGAPPLGWHDTIAYLVLPVLLVASQLISQKVMTPDQPKSDDPAQQQSQAILKFLPFMIGFFSLNVPAGLTLYWFANNIFSTAQTVYLRKTTVAPEMPAAVAGGMPMPGTPASAQPVRVEYVPKSQRKAAQGSVPAPKPPPPKVEPMPDSLAAEFGDFDDGPAKIVEPVVVEAKVVADTTGAAAAAAGEAGGKKGGSRKGSKGSKGSRKRKGSRK</sequence>
<evidence type="ECO:0000313" key="10">
    <source>
        <dbReference type="EMBL" id="CAD8593278.1"/>
    </source>
</evidence>
<protein>
    <recommendedName>
        <fullName evidence="9">Membrane insertase YidC/Oxa/ALB C-terminal domain-containing protein</fullName>
    </recommendedName>
</protein>
<evidence type="ECO:0000256" key="5">
    <source>
        <dbReference type="ARBA" id="ARBA00023136"/>
    </source>
</evidence>
<name>A0A7S0KUG2_MICPS</name>
<feature type="transmembrane region" description="Helical" evidence="8">
    <location>
        <begin position="318"/>
        <end position="344"/>
    </location>
</feature>
<accession>A0A7S0KUG2</accession>